<dbReference type="SUPFAM" id="SSF54593">
    <property type="entry name" value="Glyoxalase/Bleomycin resistance protein/Dihydroxybiphenyl dioxygenase"/>
    <property type="match status" value="1"/>
</dbReference>
<proteinExistence type="predicted"/>
<evidence type="ECO:0000259" key="1">
    <source>
        <dbReference type="Pfam" id="PF06983"/>
    </source>
</evidence>
<dbReference type="Gene3D" id="3.10.180.10">
    <property type="entry name" value="2,3-Dihydroxybiphenyl 1,2-Dioxygenase, domain 1"/>
    <property type="match status" value="1"/>
</dbReference>
<comment type="caution">
    <text evidence="2">The sequence shown here is derived from an EMBL/GenBank/DDBJ whole genome shotgun (WGS) entry which is preliminary data.</text>
</comment>
<gene>
    <name evidence="2" type="ORF">ACFSDA_10535</name>
</gene>
<dbReference type="Pfam" id="PF06983">
    <property type="entry name" value="3-dmu-9_3-mt"/>
    <property type="match status" value="1"/>
</dbReference>
<dbReference type="EMBL" id="JBHUFL010000002">
    <property type="protein sequence ID" value="MFD1835511.1"/>
    <property type="molecule type" value="Genomic_DNA"/>
</dbReference>
<dbReference type="Proteomes" id="UP001597280">
    <property type="component" value="Unassembled WGS sequence"/>
</dbReference>
<organism evidence="2 3">
    <name type="scientific">Brachybacterium rhamnosum</name>
    <dbReference type="NCBI Taxonomy" id="173361"/>
    <lineage>
        <taxon>Bacteria</taxon>
        <taxon>Bacillati</taxon>
        <taxon>Actinomycetota</taxon>
        <taxon>Actinomycetes</taxon>
        <taxon>Micrococcales</taxon>
        <taxon>Dermabacteraceae</taxon>
        <taxon>Brachybacterium</taxon>
    </lineage>
</organism>
<dbReference type="PANTHER" id="PTHR33990:SF2">
    <property type="entry name" value="PHNB-LIKE DOMAIN-CONTAINING PROTEIN"/>
    <property type="match status" value="1"/>
</dbReference>
<evidence type="ECO:0000313" key="3">
    <source>
        <dbReference type="Proteomes" id="UP001597280"/>
    </source>
</evidence>
<protein>
    <submittedName>
        <fullName evidence="2">VOC family protein</fullName>
    </submittedName>
</protein>
<dbReference type="PANTHER" id="PTHR33990">
    <property type="entry name" value="PROTEIN YJDN-RELATED"/>
    <property type="match status" value="1"/>
</dbReference>
<accession>A0ABW4PXS2</accession>
<reference evidence="3" key="1">
    <citation type="journal article" date="2019" name="Int. J. Syst. Evol. Microbiol.">
        <title>The Global Catalogue of Microorganisms (GCM) 10K type strain sequencing project: providing services to taxonomists for standard genome sequencing and annotation.</title>
        <authorList>
            <consortium name="The Broad Institute Genomics Platform"/>
            <consortium name="The Broad Institute Genome Sequencing Center for Infectious Disease"/>
            <person name="Wu L."/>
            <person name="Ma J."/>
        </authorList>
    </citation>
    <scope>NUCLEOTIDE SEQUENCE [LARGE SCALE GENOMIC DNA]</scope>
    <source>
        <strain evidence="3">JCM 11650</strain>
    </source>
</reference>
<dbReference type="CDD" id="cd06588">
    <property type="entry name" value="PhnB_like"/>
    <property type="match status" value="1"/>
</dbReference>
<feature type="domain" description="PhnB-like" evidence="1">
    <location>
        <begin position="4"/>
        <end position="122"/>
    </location>
</feature>
<dbReference type="InterPro" id="IPR028973">
    <property type="entry name" value="PhnB-like"/>
</dbReference>
<dbReference type="PIRSF" id="PIRSF021700">
    <property type="entry name" value="3_dmu_93_MTrfase"/>
    <property type="match status" value="1"/>
</dbReference>
<sequence>MTMVRTCLWFDGGVDAAADFYTTLLPLSRVLSRMPYTEVPDSPGTPPADGGSLAVVLELGGAQYTLLNGGPAFPQSESASIELIVDSQAEVDRLWDTIVGHGGEESMCGWCRDRWGVSWQIVPQRLDDQLEESGPVATAVTAEMFTQRRLDTARLEAAAEAARS</sequence>
<dbReference type="RefSeq" id="WP_343904527.1">
    <property type="nucleotide sequence ID" value="NZ_BAAAIS010000002.1"/>
</dbReference>
<name>A0ABW4PXS2_9MICO</name>
<dbReference type="InterPro" id="IPR029068">
    <property type="entry name" value="Glyas_Bleomycin-R_OHBP_Dase"/>
</dbReference>
<dbReference type="InterPro" id="IPR009725">
    <property type="entry name" value="3_dmu_93_MTrfase"/>
</dbReference>
<evidence type="ECO:0000313" key="2">
    <source>
        <dbReference type="EMBL" id="MFD1835511.1"/>
    </source>
</evidence>
<keyword evidence="3" id="KW-1185">Reference proteome</keyword>